<dbReference type="Proteomes" id="UP000515125">
    <property type="component" value="Unplaced"/>
</dbReference>
<dbReference type="Pfam" id="PF01871">
    <property type="entry name" value="AMMECR1"/>
    <property type="match status" value="1"/>
</dbReference>
<dbReference type="AlphaFoldDB" id="A0A6P6S2U3"/>
<evidence type="ECO:0000313" key="4">
    <source>
        <dbReference type="RefSeq" id="XP_026194461.1"/>
    </source>
</evidence>
<dbReference type="InterPro" id="IPR023473">
    <property type="entry name" value="AMMECR1"/>
</dbReference>
<evidence type="ECO:0000256" key="1">
    <source>
        <dbReference type="SAM" id="MobiDB-lite"/>
    </source>
</evidence>
<name>A0A6P6S2U3_9EIME</name>
<keyword evidence="3" id="KW-1185">Reference proteome</keyword>
<dbReference type="RefSeq" id="XP_026194461.1">
    <property type="nucleotide sequence ID" value="XM_026338676.1"/>
</dbReference>
<feature type="compositionally biased region" description="Low complexity" evidence="1">
    <location>
        <begin position="54"/>
        <end position="72"/>
    </location>
</feature>
<feature type="region of interest" description="Disordered" evidence="1">
    <location>
        <begin position="54"/>
        <end position="74"/>
    </location>
</feature>
<dbReference type="NCBIfam" id="TIGR00296">
    <property type="entry name" value="TIGR00296 family protein"/>
    <property type="match status" value="1"/>
</dbReference>
<feature type="domain" description="AMMECR1" evidence="2">
    <location>
        <begin position="183"/>
        <end position="401"/>
    </location>
</feature>
<protein>
    <submittedName>
        <fullName evidence="4">Uncharacterized protein LOC34621614</fullName>
    </submittedName>
</protein>
<dbReference type="Gene3D" id="3.30.700.20">
    <property type="entry name" value="Hypothetical protein ph0010, domain 1"/>
    <property type="match status" value="1"/>
</dbReference>
<dbReference type="InterPro" id="IPR027485">
    <property type="entry name" value="AMMECR1_N"/>
</dbReference>
<dbReference type="InterPro" id="IPR036071">
    <property type="entry name" value="AMMECR1_dom_sf"/>
</dbReference>
<dbReference type="PROSITE" id="PS51112">
    <property type="entry name" value="AMMECR1"/>
    <property type="match status" value="1"/>
</dbReference>
<evidence type="ECO:0000259" key="2">
    <source>
        <dbReference type="PROSITE" id="PS51112"/>
    </source>
</evidence>
<dbReference type="OrthoDB" id="24630at2759"/>
<gene>
    <name evidence="4" type="primary">LOC34621614</name>
</gene>
<dbReference type="PANTHER" id="PTHR13016:SF0">
    <property type="entry name" value="AMME SYNDROME CANDIDATE GENE 1 PROTEIN"/>
    <property type="match status" value="1"/>
</dbReference>
<dbReference type="InterPro" id="IPR002733">
    <property type="entry name" value="AMMECR1_domain"/>
</dbReference>
<feature type="region of interest" description="Disordered" evidence="1">
    <location>
        <begin position="126"/>
        <end position="165"/>
    </location>
</feature>
<sequence length="411" mass="44160">MVNHSRGKDAGHPPQCLATLITCSTALSAPITPATCATAATTATGTIPGNTCNTANSTATAPPPTSSSASNSRTLKNAAPTIHSAAGFSRSLLLSHCPRLLSLLCLIALLAAPLLTAARDEHLQLTPAQQGELQESEETAMPPTLTEREEAPSEDSTADSFTGPSQLAEERANKFITNAPGAPADGGIKADQEMCAWMFDSLIAYFEVFFAQGPSEEPPMPPSVEALHEKHAQVPAFVTWMKRRSGHWGFKEEDVNLRGCIGSLEPIPITKLKNYALLSALNDSRFNPITPSEIPELKCHVSLLHSFERGKDPYDWDVGLHGIIINFTAKGRGGLKNYQATYLPEVAAETGMSKEETITSLVRKAGYTKGPVDATLISGISLTRYQSSQARLDYDNYIKLFGHLSERKAQA</sequence>
<dbReference type="GeneID" id="34621614"/>
<organism evidence="3 4">
    <name type="scientific">Cyclospora cayetanensis</name>
    <dbReference type="NCBI Taxonomy" id="88456"/>
    <lineage>
        <taxon>Eukaryota</taxon>
        <taxon>Sar</taxon>
        <taxon>Alveolata</taxon>
        <taxon>Apicomplexa</taxon>
        <taxon>Conoidasida</taxon>
        <taxon>Coccidia</taxon>
        <taxon>Eucoccidiorida</taxon>
        <taxon>Eimeriorina</taxon>
        <taxon>Eimeriidae</taxon>
        <taxon>Cyclospora</taxon>
    </lineage>
</organism>
<dbReference type="SUPFAM" id="SSF143447">
    <property type="entry name" value="AMMECR1-like"/>
    <property type="match status" value="1"/>
</dbReference>
<accession>A0A6P6S2U3</accession>
<dbReference type="PANTHER" id="PTHR13016">
    <property type="entry name" value="AMMECR1 HOMOLOG"/>
    <property type="match status" value="1"/>
</dbReference>
<evidence type="ECO:0000313" key="3">
    <source>
        <dbReference type="Proteomes" id="UP000515125"/>
    </source>
</evidence>
<proteinExistence type="predicted"/>
<reference evidence="4" key="1">
    <citation type="submission" date="2025-08" db="UniProtKB">
        <authorList>
            <consortium name="RefSeq"/>
        </authorList>
    </citation>
    <scope>IDENTIFICATION</scope>
</reference>